<dbReference type="EMBL" id="AUZY01007719">
    <property type="protein sequence ID" value="EQD48998.1"/>
    <property type="molecule type" value="Genomic_DNA"/>
</dbReference>
<proteinExistence type="predicted"/>
<accession>T0ZWQ7</accession>
<dbReference type="Gene3D" id="1.10.3210.10">
    <property type="entry name" value="Hypothetical protein af1432"/>
    <property type="match status" value="1"/>
</dbReference>
<name>T0ZWQ7_9ZZZZ</name>
<dbReference type="CDD" id="cd00077">
    <property type="entry name" value="HDc"/>
    <property type="match status" value="1"/>
</dbReference>
<reference evidence="2" key="2">
    <citation type="journal article" date="2014" name="ISME J.">
        <title>Microbial stratification in low pH oxic and suboxic macroscopic growths along an acid mine drainage.</title>
        <authorList>
            <person name="Mendez-Garcia C."/>
            <person name="Mesa V."/>
            <person name="Sprenger R.R."/>
            <person name="Richter M."/>
            <person name="Diez M.S."/>
            <person name="Solano J."/>
            <person name="Bargiela R."/>
            <person name="Golyshina O.V."/>
            <person name="Manteca A."/>
            <person name="Ramos J.L."/>
            <person name="Gallego J.R."/>
            <person name="Llorente I."/>
            <person name="Martins Dos Santos V.A."/>
            <person name="Jensen O.N."/>
            <person name="Pelaez A.I."/>
            <person name="Sanchez J."/>
            <person name="Ferrer M."/>
        </authorList>
    </citation>
    <scope>NUCLEOTIDE SEQUENCE</scope>
</reference>
<dbReference type="GO" id="GO:0016787">
    <property type="term" value="F:hydrolase activity"/>
    <property type="evidence" value="ECO:0007669"/>
    <property type="project" value="UniProtKB-KW"/>
</dbReference>
<feature type="domain" description="HD-GYP" evidence="1">
    <location>
        <begin position="1"/>
        <end position="93"/>
    </location>
</feature>
<feature type="non-terminal residue" evidence="2">
    <location>
        <position position="185"/>
    </location>
</feature>
<dbReference type="InterPro" id="IPR037522">
    <property type="entry name" value="HD_GYP_dom"/>
</dbReference>
<organism evidence="2">
    <name type="scientific">mine drainage metagenome</name>
    <dbReference type="NCBI Taxonomy" id="410659"/>
    <lineage>
        <taxon>unclassified sequences</taxon>
        <taxon>metagenomes</taxon>
        <taxon>ecological metagenomes</taxon>
    </lineage>
</organism>
<dbReference type="InterPro" id="IPR003607">
    <property type="entry name" value="HD/PDEase_dom"/>
</dbReference>
<protein>
    <submittedName>
        <fullName evidence="2">Metal-dependent phosphohydrolase, HD region, subdomain protein domain protein</fullName>
    </submittedName>
</protein>
<comment type="caution">
    <text evidence="2">The sequence shown here is derived from an EMBL/GenBank/DDBJ whole genome shotgun (WGS) entry which is preliminary data.</text>
</comment>
<sequence>MAPIVRHHHEWWDGGGYPEGLRADAIPLGARIVTLADTLDSMTTNRPYRAAKSMDEALLEIERCSGTQFDPRVAALVDGVVGRATPAAAPPVPAGREPATLAELYSTGQVAGWKLLMRVSQGLRETLDRPGLAERVLGPVRAELQVESASLSVLDDDGQVLRMVGWEGSPCLLPVGTSLLPGQGL</sequence>
<evidence type="ECO:0000259" key="1">
    <source>
        <dbReference type="PROSITE" id="PS51832"/>
    </source>
</evidence>
<reference evidence="2" key="1">
    <citation type="submission" date="2013-08" db="EMBL/GenBank/DDBJ databases">
        <authorList>
            <person name="Mendez C."/>
            <person name="Richter M."/>
            <person name="Ferrer M."/>
            <person name="Sanchez J."/>
        </authorList>
    </citation>
    <scope>NUCLEOTIDE SEQUENCE</scope>
</reference>
<dbReference type="Pfam" id="PF13487">
    <property type="entry name" value="HD_5"/>
    <property type="match status" value="1"/>
</dbReference>
<dbReference type="PROSITE" id="PS51832">
    <property type="entry name" value="HD_GYP"/>
    <property type="match status" value="1"/>
</dbReference>
<evidence type="ECO:0000313" key="2">
    <source>
        <dbReference type="EMBL" id="EQD48998.1"/>
    </source>
</evidence>
<dbReference type="SUPFAM" id="SSF109604">
    <property type="entry name" value="HD-domain/PDEase-like"/>
    <property type="match status" value="1"/>
</dbReference>
<dbReference type="InterPro" id="IPR052020">
    <property type="entry name" value="Cyclic_di-GMP/3'3'-cGAMP_PDE"/>
</dbReference>
<keyword evidence="2" id="KW-0378">Hydrolase</keyword>
<gene>
    <name evidence="2" type="ORF">B1B_11832</name>
</gene>
<dbReference type="PANTHER" id="PTHR45228">
    <property type="entry name" value="CYCLIC DI-GMP PHOSPHODIESTERASE TM_0186-RELATED"/>
    <property type="match status" value="1"/>
</dbReference>
<dbReference type="AlphaFoldDB" id="T0ZWQ7"/>